<dbReference type="EMBL" id="HG994356">
    <property type="protein sequence ID" value="CAF2139021.1"/>
    <property type="molecule type" value="Genomic_DNA"/>
</dbReference>
<dbReference type="AlphaFoldDB" id="A0A816WVG4"/>
<evidence type="ECO:0000313" key="1">
    <source>
        <dbReference type="EMBL" id="CAF2139021.1"/>
    </source>
</evidence>
<sequence length="157" mass="17030">MAIEEGCVRFSCGCGLGSCLVLGVQSRLVGVISGGSLIFDGQSLSLCGVGAGFTDGSALGYYLETQLIRCALISLSNHRLYPVNFTIVAVLYRHRQTYPFHGRASPFTSVYVRFETVTRFTQRTPPSPDLQSSSSTDVVRLGIKPCCRHHAPDPAKR</sequence>
<gene>
    <name evidence="1" type="ORF">DARMORV10_A02P15690.1</name>
</gene>
<proteinExistence type="predicted"/>
<reference evidence="1" key="1">
    <citation type="submission" date="2021-01" db="EMBL/GenBank/DDBJ databases">
        <authorList>
            <consortium name="Genoscope - CEA"/>
            <person name="William W."/>
        </authorList>
    </citation>
    <scope>NUCLEOTIDE SEQUENCE</scope>
</reference>
<name>A0A816WVG4_BRANA</name>
<organism evidence="1">
    <name type="scientific">Brassica napus</name>
    <name type="common">Rape</name>
    <dbReference type="NCBI Taxonomy" id="3708"/>
    <lineage>
        <taxon>Eukaryota</taxon>
        <taxon>Viridiplantae</taxon>
        <taxon>Streptophyta</taxon>
        <taxon>Embryophyta</taxon>
        <taxon>Tracheophyta</taxon>
        <taxon>Spermatophyta</taxon>
        <taxon>Magnoliopsida</taxon>
        <taxon>eudicotyledons</taxon>
        <taxon>Gunneridae</taxon>
        <taxon>Pentapetalae</taxon>
        <taxon>rosids</taxon>
        <taxon>malvids</taxon>
        <taxon>Brassicales</taxon>
        <taxon>Brassicaceae</taxon>
        <taxon>Brassiceae</taxon>
        <taxon>Brassica</taxon>
    </lineage>
</organism>
<protein>
    <submittedName>
        <fullName evidence="1">(rape) hypothetical protein</fullName>
    </submittedName>
</protein>
<dbReference type="Proteomes" id="UP001295469">
    <property type="component" value="Chromosome A02"/>
</dbReference>
<accession>A0A816WVG4</accession>